<sequence length="98" mass="10529">MTFKVDPDALRAWSKWLDGLSGDIKQMADDVTVGYAASFPGTELSIALTDTRDSIKGALSSFATRPAEMSEIAHGSGKRYEITDVDFAARLQAMGGLQ</sequence>
<dbReference type="RefSeq" id="WP_167460285.1">
    <property type="nucleotide sequence ID" value="NZ_CP046171.1"/>
</dbReference>
<accession>A0A6G9XJQ0</accession>
<evidence type="ECO:0000313" key="2">
    <source>
        <dbReference type="Proteomes" id="UP000501705"/>
    </source>
</evidence>
<organism evidence="1 2">
    <name type="scientific">Nocardia brasiliensis</name>
    <dbReference type="NCBI Taxonomy" id="37326"/>
    <lineage>
        <taxon>Bacteria</taxon>
        <taxon>Bacillati</taxon>
        <taxon>Actinomycetota</taxon>
        <taxon>Actinomycetes</taxon>
        <taxon>Mycobacteriales</taxon>
        <taxon>Nocardiaceae</taxon>
        <taxon>Nocardia</taxon>
    </lineage>
</organism>
<proteinExistence type="predicted"/>
<reference evidence="1 2" key="1">
    <citation type="journal article" date="2019" name="ACS Chem. Biol.">
        <title>Identification and Mobilization of a Cryptic Antibiotic Biosynthesis Gene Locus from a Human-Pathogenic Nocardia Isolate.</title>
        <authorList>
            <person name="Herisse M."/>
            <person name="Ishida K."/>
            <person name="Porter J.L."/>
            <person name="Howden B."/>
            <person name="Hertweck C."/>
            <person name="Stinear T.P."/>
            <person name="Pidot S.J."/>
        </authorList>
    </citation>
    <scope>NUCLEOTIDE SEQUENCE [LARGE SCALE GENOMIC DNA]</scope>
    <source>
        <strain evidence="1 2">AUSMDU00024985</strain>
    </source>
</reference>
<dbReference type="Proteomes" id="UP000501705">
    <property type="component" value="Chromosome"/>
</dbReference>
<protein>
    <recommendedName>
        <fullName evidence="3">Excreted virulence factor EspC (Type VII ESX diderm)</fullName>
    </recommendedName>
</protein>
<name>A0A6G9XJQ0_NOCBR</name>
<evidence type="ECO:0000313" key="1">
    <source>
        <dbReference type="EMBL" id="QIS01134.1"/>
    </source>
</evidence>
<dbReference type="EMBL" id="CP046171">
    <property type="protein sequence ID" value="QIS01134.1"/>
    <property type="molecule type" value="Genomic_DNA"/>
</dbReference>
<evidence type="ECO:0008006" key="3">
    <source>
        <dbReference type="Google" id="ProtNLM"/>
    </source>
</evidence>
<gene>
    <name evidence="1" type="ORF">F5X71_01295</name>
</gene>
<dbReference type="AlphaFoldDB" id="A0A6G9XJQ0"/>